<dbReference type="AlphaFoldDB" id="A0A9Q1LCE2"/>
<dbReference type="GO" id="GO:0000978">
    <property type="term" value="F:RNA polymerase II cis-regulatory region sequence-specific DNA binding"/>
    <property type="evidence" value="ECO:0007669"/>
    <property type="project" value="TreeGrafter"/>
</dbReference>
<dbReference type="Pfam" id="PF00249">
    <property type="entry name" value="Myb_DNA-binding"/>
    <property type="match status" value="1"/>
</dbReference>
<evidence type="ECO:0000256" key="2">
    <source>
        <dbReference type="ARBA" id="ARBA00022737"/>
    </source>
</evidence>
<evidence type="ECO:0000256" key="1">
    <source>
        <dbReference type="ARBA" id="ARBA00004123"/>
    </source>
</evidence>
<evidence type="ECO:0000259" key="8">
    <source>
        <dbReference type="PROSITE" id="PS50090"/>
    </source>
</evidence>
<organism evidence="10 11">
    <name type="scientific">Anisodus acutangulus</name>
    <dbReference type="NCBI Taxonomy" id="402998"/>
    <lineage>
        <taxon>Eukaryota</taxon>
        <taxon>Viridiplantae</taxon>
        <taxon>Streptophyta</taxon>
        <taxon>Embryophyta</taxon>
        <taxon>Tracheophyta</taxon>
        <taxon>Spermatophyta</taxon>
        <taxon>Magnoliopsida</taxon>
        <taxon>eudicotyledons</taxon>
        <taxon>Gunneridae</taxon>
        <taxon>Pentapetalae</taxon>
        <taxon>asterids</taxon>
        <taxon>lamiids</taxon>
        <taxon>Solanales</taxon>
        <taxon>Solanaceae</taxon>
        <taxon>Solanoideae</taxon>
        <taxon>Hyoscyameae</taxon>
        <taxon>Anisodus</taxon>
    </lineage>
</organism>
<dbReference type="OrthoDB" id="2143914at2759"/>
<dbReference type="InterPro" id="IPR017930">
    <property type="entry name" value="Myb_dom"/>
</dbReference>
<dbReference type="SMART" id="SM00717">
    <property type="entry name" value="SANT"/>
    <property type="match status" value="3"/>
</dbReference>
<dbReference type="PROSITE" id="PS50090">
    <property type="entry name" value="MYB_LIKE"/>
    <property type="match status" value="3"/>
</dbReference>
<feature type="compositionally biased region" description="Basic residues" evidence="7">
    <location>
        <begin position="95"/>
        <end position="107"/>
    </location>
</feature>
<keyword evidence="5" id="KW-0804">Transcription</keyword>
<comment type="caution">
    <text evidence="10">The sequence shown here is derived from an EMBL/GenBank/DDBJ whole genome shotgun (WGS) entry which is preliminary data.</text>
</comment>
<feature type="domain" description="HTH myb-type" evidence="9">
    <location>
        <begin position="210"/>
        <end position="260"/>
    </location>
</feature>
<feature type="compositionally biased region" description="Low complexity" evidence="7">
    <location>
        <begin position="68"/>
        <end position="94"/>
    </location>
</feature>
<dbReference type="PANTHER" id="PTHR45614">
    <property type="entry name" value="MYB PROTEIN-RELATED"/>
    <property type="match status" value="1"/>
</dbReference>
<dbReference type="CDD" id="cd00167">
    <property type="entry name" value="SANT"/>
    <property type="match status" value="3"/>
</dbReference>
<feature type="domain" description="Myb-like" evidence="8">
    <location>
        <begin position="154"/>
        <end position="205"/>
    </location>
</feature>
<keyword evidence="6" id="KW-0539">Nucleus</keyword>
<keyword evidence="11" id="KW-1185">Reference proteome</keyword>
<evidence type="ECO:0000256" key="6">
    <source>
        <dbReference type="ARBA" id="ARBA00023242"/>
    </source>
</evidence>
<comment type="subcellular location">
    <subcellularLocation>
        <location evidence="1">Nucleus</location>
    </subcellularLocation>
</comment>
<evidence type="ECO:0000256" key="3">
    <source>
        <dbReference type="ARBA" id="ARBA00023015"/>
    </source>
</evidence>
<feature type="domain" description="Myb-like" evidence="8">
    <location>
        <begin position="206"/>
        <end position="256"/>
    </location>
</feature>
<dbReference type="Gene3D" id="1.10.10.60">
    <property type="entry name" value="Homeodomain-like"/>
    <property type="match status" value="3"/>
</dbReference>
<dbReference type="InterPro" id="IPR001005">
    <property type="entry name" value="SANT/Myb"/>
</dbReference>
<dbReference type="GO" id="GO:0005634">
    <property type="term" value="C:nucleus"/>
    <property type="evidence" value="ECO:0007669"/>
    <property type="project" value="UniProtKB-SubCell"/>
</dbReference>
<evidence type="ECO:0000256" key="5">
    <source>
        <dbReference type="ARBA" id="ARBA00023163"/>
    </source>
</evidence>
<dbReference type="FunFam" id="1.10.10.60:FF:000324">
    <property type="entry name" value="Transcription factor MYB3R-2"/>
    <property type="match status" value="1"/>
</dbReference>
<dbReference type="PANTHER" id="PTHR45614:SF177">
    <property type="entry name" value="MYB-RELATED PROTEIN B-LIKE"/>
    <property type="match status" value="1"/>
</dbReference>
<dbReference type="GO" id="GO:0010597">
    <property type="term" value="P:green leaf volatile biosynthetic process"/>
    <property type="evidence" value="ECO:0007669"/>
    <property type="project" value="UniProtKB-ARBA"/>
</dbReference>
<feature type="domain" description="Myb-like" evidence="8">
    <location>
        <begin position="102"/>
        <end position="153"/>
    </location>
</feature>
<dbReference type="FunFam" id="1.10.10.60:FF:000010">
    <property type="entry name" value="Transcriptional activator Myb isoform A"/>
    <property type="match status" value="1"/>
</dbReference>
<proteinExistence type="predicted"/>
<dbReference type="Pfam" id="PF13921">
    <property type="entry name" value="Myb_DNA-bind_6"/>
    <property type="match status" value="1"/>
</dbReference>
<name>A0A9Q1LCE2_9SOLA</name>
<dbReference type="FunFam" id="1.10.10.60:FF:000016">
    <property type="entry name" value="Transcriptional activator Myb isoform A"/>
    <property type="match status" value="1"/>
</dbReference>
<gene>
    <name evidence="10" type="ORF">K7X08_015825</name>
</gene>
<feature type="domain" description="HTH myb-type" evidence="9">
    <location>
        <begin position="107"/>
        <end position="153"/>
    </location>
</feature>
<dbReference type="EMBL" id="JAJAGQ010000020">
    <property type="protein sequence ID" value="KAJ8532936.1"/>
    <property type="molecule type" value="Genomic_DNA"/>
</dbReference>
<dbReference type="GO" id="GO:0000981">
    <property type="term" value="F:DNA-binding transcription factor activity, RNA polymerase II-specific"/>
    <property type="evidence" value="ECO:0007669"/>
    <property type="project" value="TreeGrafter"/>
</dbReference>
<evidence type="ECO:0000256" key="4">
    <source>
        <dbReference type="ARBA" id="ARBA00023125"/>
    </source>
</evidence>
<evidence type="ECO:0000256" key="7">
    <source>
        <dbReference type="SAM" id="MobiDB-lite"/>
    </source>
</evidence>
<dbReference type="PROSITE" id="PS51294">
    <property type="entry name" value="HTH_MYB"/>
    <property type="match status" value="3"/>
</dbReference>
<evidence type="ECO:0000313" key="11">
    <source>
        <dbReference type="Proteomes" id="UP001152561"/>
    </source>
</evidence>
<dbReference type="SUPFAM" id="SSF46689">
    <property type="entry name" value="Homeodomain-like"/>
    <property type="match status" value="2"/>
</dbReference>
<dbReference type="Proteomes" id="UP001152561">
    <property type="component" value="Unassembled WGS sequence"/>
</dbReference>
<dbReference type="InterPro" id="IPR009057">
    <property type="entry name" value="Homeodomain-like_sf"/>
</dbReference>
<feature type="region of interest" description="Disordered" evidence="7">
    <location>
        <begin position="68"/>
        <end position="112"/>
    </location>
</feature>
<accession>A0A9Q1LCE2</accession>
<keyword evidence="3" id="KW-0805">Transcription regulation</keyword>
<protein>
    <submittedName>
        <fullName evidence="10">Uncharacterized protein</fullName>
    </submittedName>
</protein>
<reference evidence="11" key="1">
    <citation type="journal article" date="2023" name="Proc. Natl. Acad. Sci. U.S.A.">
        <title>Genomic and structural basis for evolution of tropane alkaloid biosynthesis.</title>
        <authorList>
            <person name="Wanga Y.-J."/>
            <person name="Taina T."/>
            <person name="Yua J.-Y."/>
            <person name="Lia J."/>
            <person name="Xua B."/>
            <person name="Chenc J."/>
            <person name="D'Auriad J.C."/>
            <person name="Huanga J.-P."/>
            <person name="Huanga S.-X."/>
        </authorList>
    </citation>
    <scope>NUCLEOTIDE SEQUENCE [LARGE SCALE GENOMIC DNA]</scope>
    <source>
        <strain evidence="11">cv. KIB-2019</strain>
    </source>
</reference>
<keyword evidence="2" id="KW-0677">Repeat</keyword>
<sequence length="568" mass="63527">MWCFSSAVISPSSLPPSPTPSVLFLPQLAEYNLNFCHFSAIKGYDKRKMDELKVEDCCTENKQSAVASSSSVSENSGSVTLRSSAVSSPTPTSPTHRRTTGPIRRAKGGWTPEEDDTLKRAVSVYRGKCWKKIAEFFPDRSEVQCLHRWQKVLNPELVKGPWTREEDDKIIELVAKYGPIKWSVIAKALPGRIGKQCRERWHNHLNPNIKKDAWTLEEERALIDAHQIHGNKWAEIAKVLPGRTDNGIKNHWNSSLRKKLDFYLATGNLPLATRDVLQNGTAKAEELLSCSIKTSEAADVAEISASNGGPQTESTDSEVVRLEAQSPEVNAIQHFKPSTESENRYERWSTDSEVDRLKVFEAPFPCEIPTCGTLYYEPPRSESCIPLDSDHLLKIRWAQCESDASPSPSPNGFFTPPSTMRRSLYAQTPEYVLKIAARSFPNTPSILKKRKLLTSTNKMGKSDGDFCKDKPTNACDEIQFDSSDKPSMNNGVFSRNSSDGISLYNSRAFNASPPYRVRSKRTLIFKSVEKQLQFALNNEKHDTSNGFGCSTVDVVSHAAKKDTDKEVE</sequence>
<feature type="domain" description="HTH myb-type" evidence="9">
    <location>
        <begin position="154"/>
        <end position="209"/>
    </location>
</feature>
<evidence type="ECO:0000259" key="9">
    <source>
        <dbReference type="PROSITE" id="PS51294"/>
    </source>
</evidence>
<dbReference type="InterPro" id="IPR050560">
    <property type="entry name" value="MYB_TF"/>
</dbReference>
<keyword evidence="4" id="KW-0238">DNA-binding</keyword>
<evidence type="ECO:0000313" key="10">
    <source>
        <dbReference type="EMBL" id="KAJ8532936.1"/>
    </source>
</evidence>